<feature type="non-terminal residue" evidence="1">
    <location>
        <position position="167"/>
    </location>
</feature>
<dbReference type="EMBL" id="CAJVPU010016599">
    <property type="protein sequence ID" value="CAG8654257.1"/>
    <property type="molecule type" value="Genomic_DNA"/>
</dbReference>
<dbReference type="Proteomes" id="UP000789702">
    <property type="component" value="Unassembled WGS sequence"/>
</dbReference>
<name>A0ACA9NGJ4_9GLOM</name>
<feature type="non-terminal residue" evidence="1">
    <location>
        <position position="1"/>
    </location>
</feature>
<organism evidence="1 2">
    <name type="scientific">Dentiscutata heterogama</name>
    <dbReference type="NCBI Taxonomy" id="1316150"/>
    <lineage>
        <taxon>Eukaryota</taxon>
        <taxon>Fungi</taxon>
        <taxon>Fungi incertae sedis</taxon>
        <taxon>Mucoromycota</taxon>
        <taxon>Glomeromycotina</taxon>
        <taxon>Glomeromycetes</taxon>
        <taxon>Diversisporales</taxon>
        <taxon>Gigasporaceae</taxon>
        <taxon>Dentiscutata</taxon>
    </lineage>
</organism>
<gene>
    <name evidence="1" type="ORF">DHETER_LOCUS9447</name>
</gene>
<evidence type="ECO:0000313" key="1">
    <source>
        <dbReference type="EMBL" id="CAG8654257.1"/>
    </source>
</evidence>
<comment type="caution">
    <text evidence="1">The sequence shown here is derived from an EMBL/GenBank/DDBJ whole genome shotgun (WGS) entry which is preliminary data.</text>
</comment>
<sequence>GLIVSLFTIKLKIKELLRTSFQQEYPNVLETFKASNSWCQRFINRYKLVFRHYTKLEQKLLYNLAKQLDHFYEFIKKSQYINNYELFSKIVQIRTTDNEKNQFIYVLAILANRAKLPSMIIFKDKRYSRGPFLLGYFTDSVKAKYNELNMVRDIISSRLTLLVQPLD</sequence>
<protein>
    <submittedName>
        <fullName evidence="1">12905_t:CDS:1</fullName>
    </submittedName>
</protein>
<evidence type="ECO:0000313" key="2">
    <source>
        <dbReference type="Proteomes" id="UP000789702"/>
    </source>
</evidence>
<reference evidence="1" key="1">
    <citation type="submission" date="2021-06" db="EMBL/GenBank/DDBJ databases">
        <authorList>
            <person name="Kallberg Y."/>
            <person name="Tangrot J."/>
            <person name="Rosling A."/>
        </authorList>
    </citation>
    <scope>NUCLEOTIDE SEQUENCE</scope>
    <source>
        <strain evidence="1">IL203A</strain>
    </source>
</reference>
<accession>A0ACA9NGJ4</accession>
<proteinExistence type="predicted"/>
<keyword evidence="2" id="KW-1185">Reference proteome</keyword>